<gene>
    <name evidence="2" type="ORF">AN477_01320</name>
</gene>
<reference evidence="2 3" key="1">
    <citation type="submission" date="2015-09" db="EMBL/GenBank/DDBJ databases">
        <title>Draft genome sequence of Alicyclobacillus ferrooxydans DSM 22381.</title>
        <authorList>
            <person name="Hemp J."/>
        </authorList>
    </citation>
    <scope>NUCLEOTIDE SEQUENCE [LARGE SCALE GENOMIC DNA]</scope>
    <source>
        <strain evidence="2 3">TC-34</strain>
    </source>
</reference>
<evidence type="ECO:0000313" key="3">
    <source>
        <dbReference type="Proteomes" id="UP000050482"/>
    </source>
</evidence>
<sequence length="172" mass="19981">MISSQIAFWRTHVLFSFEWWFLVLMSILLWTIWWKTVDRGRLPQIVMFGGAVLIVTTLLDGMGAQLLLWDYPVQLTPTYSRFIPVDFVALPVSYMWVYQYFRSWRSFLISVSATSALFSFVLEPLATSMGLYVPLHWKSIYSFPIYTLIGIIVRMVVEAIFSNGQNALRKSS</sequence>
<keyword evidence="1" id="KW-0472">Membrane</keyword>
<feature type="transmembrane region" description="Helical" evidence="1">
    <location>
        <begin position="12"/>
        <end position="33"/>
    </location>
</feature>
<feature type="transmembrane region" description="Helical" evidence="1">
    <location>
        <begin position="141"/>
        <end position="161"/>
    </location>
</feature>
<protein>
    <submittedName>
        <fullName evidence="2">Uncharacterized protein</fullName>
    </submittedName>
</protein>
<feature type="transmembrane region" description="Helical" evidence="1">
    <location>
        <begin position="79"/>
        <end position="97"/>
    </location>
</feature>
<dbReference type="Proteomes" id="UP000050482">
    <property type="component" value="Unassembled WGS sequence"/>
</dbReference>
<name>A0A0P9EQ96_9BACL</name>
<feature type="transmembrane region" description="Helical" evidence="1">
    <location>
        <begin position="104"/>
        <end position="121"/>
    </location>
</feature>
<dbReference type="InterPro" id="IPR048147">
    <property type="entry name" value="CBO0543-like"/>
</dbReference>
<dbReference type="AlphaFoldDB" id="A0A0P9EQ96"/>
<evidence type="ECO:0000313" key="2">
    <source>
        <dbReference type="EMBL" id="KPV45746.1"/>
    </source>
</evidence>
<accession>A0A0P9EQ96</accession>
<dbReference type="EMBL" id="LJCO01000008">
    <property type="protein sequence ID" value="KPV45746.1"/>
    <property type="molecule type" value="Genomic_DNA"/>
</dbReference>
<keyword evidence="1" id="KW-1133">Transmembrane helix</keyword>
<dbReference type="PATRIC" id="fig|471514.4.peg.251"/>
<proteinExistence type="predicted"/>
<dbReference type="NCBIfam" id="NF041644">
    <property type="entry name" value="CBO0543_fam"/>
    <property type="match status" value="1"/>
</dbReference>
<comment type="caution">
    <text evidence="2">The sequence shown here is derived from an EMBL/GenBank/DDBJ whole genome shotgun (WGS) entry which is preliminary data.</text>
</comment>
<evidence type="ECO:0000256" key="1">
    <source>
        <dbReference type="SAM" id="Phobius"/>
    </source>
</evidence>
<keyword evidence="1" id="KW-0812">Transmembrane</keyword>
<keyword evidence="3" id="KW-1185">Reference proteome</keyword>
<organism evidence="2 3">
    <name type="scientific">Alicyclobacillus ferrooxydans</name>
    <dbReference type="NCBI Taxonomy" id="471514"/>
    <lineage>
        <taxon>Bacteria</taxon>
        <taxon>Bacillati</taxon>
        <taxon>Bacillota</taxon>
        <taxon>Bacilli</taxon>
        <taxon>Bacillales</taxon>
        <taxon>Alicyclobacillaceae</taxon>
        <taxon>Alicyclobacillus</taxon>
    </lineage>
</organism>
<feature type="transmembrane region" description="Helical" evidence="1">
    <location>
        <begin position="45"/>
        <end position="67"/>
    </location>
</feature>